<keyword evidence="2 6" id="KW-0121">Carboxypeptidase</keyword>
<dbReference type="Gene3D" id="3.40.50.1820">
    <property type="entry name" value="alpha/beta hydrolase"/>
    <property type="match status" value="1"/>
</dbReference>
<evidence type="ECO:0000313" key="7">
    <source>
        <dbReference type="EMBL" id="KAJ7784300.1"/>
    </source>
</evidence>
<dbReference type="GO" id="GO:0000324">
    <property type="term" value="C:fungal-type vacuole"/>
    <property type="evidence" value="ECO:0007669"/>
    <property type="project" value="TreeGrafter"/>
</dbReference>
<dbReference type="EMBL" id="JARKIB010000002">
    <property type="protein sequence ID" value="KAJ7784300.1"/>
    <property type="molecule type" value="Genomic_DNA"/>
</dbReference>
<dbReference type="Gene3D" id="1.10.287.410">
    <property type="match status" value="1"/>
</dbReference>
<evidence type="ECO:0000313" key="8">
    <source>
        <dbReference type="Proteomes" id="UP001215598"/>
    </source>
</evidence>
<dbReference type="GO" id="GO:0006508">
    <property type="term" value="P:proteolysis"/>
    <property type="evidence" value="ECO:0007669"/>
    <property type="project" value="UniProtKB-KW"/>
</dbReference>
<dbReference type="InterPro" id="IPR029058">
    <property type="entry name" value="AB_hydrolase_fold"/>
</dbReference>
<proteinExistence type="inferred from homology"/>
<sequence>MKLGTVLALLVYALPAVFGLPSMDAQQLLSVENNISTYEHVSHPAFVEYSLRLKKPALCDNSVKQYSGYLDIAEDKHLFFWFFESRGSPSDDPLVMWLNGGPGCSSTTGLLFELGPCTINKTENGTVFTSHNPHSWNQNANIIFLDQPAMVGYSYSSNKTAPVKTTPEAAKDVYAFLQLFVRRFDEYATRPFHIAAESYGGHYAPTIASIVHRKNKELMQAPSSGLLRINLQSIMLGNALTDPLIQMPSVVGYACDGPFAVFNTNSKECHTMRQRAPICERLIKTCYTLDNRASCMPATLYCWAGLFGVLDAANRNFYDVRMPCNRTENPLCYEEIDWMGEYMNLPEVREALGVDPRAPEFTACNLAMTQDFALQGDGMRNTKKLLTEIVDEGIRLLVYAGNVDMVCNYMGEMQWIEQLPSTHKDAFGRAPFLPWTVSNRPAGVVRSVGEGAGNITYLTVYEAGHMVPHDQPEAALDMLNKWIHNIPLAD</sequence>
<comment type="caution">
    <text evidence="7">The sequence shown here is derived from an EMBL/GenBank/DDBJ whole genome shotgun (WGS) entry which is preliminary data.</text>
</comment>
<feature type="chain" id="PRO_5041783574" description="Carboxypeptidase" evidence="6">
    <location>
        <begin position="20"/>
        <end position="490"/>
    </location>
</feature>
<evidence type="ECO:0000256" key="3">
    <source>
        <dbReference type="ARBA" id="ARBA00022670"/>
    </source>
</evidence>
<dbReference type="InterPro" id="IPR018202">
    <property type="entry name" value="Ser_caboxypep_ser_AS"/>
</dbReference>
<keyword evidence="8" id="KW-1185">Reference proteome</keyword>
<keyword evidence="6" id="KW-0732">Signal</keyword>
<organism evidence="7 8">
    <name type="scientific">Mycena metata</name>
    <dbReference type="NCBI Taxonomy" id="1033252"/>
    <lineage>
        <taxon>Eukaryota</taxon>
        <taxon>Fungi</taxon>
        <taxon>Dikarya</taxon>
        <taxon>Basidiomycota</taxon>
        <taxon>Agaricomycotina</taxon>
        <taxon>Agaricomycetes</taxon>
        <taxon>Agaricomycetidae</taxon>
        <taxon>Agaricales</taxon>
        <taxon>Marasmiineae</taxon>
        <taxon>Mycenaceae</taxon>
        <taxon>Mycena</taxon>
    </lineage>
</organism>
<dbReference type="Pfam" id="PF00450">
    <property type="entry name" value="Peptidase_S10"/>
    <property type="match status" value="1"/>
</dbReference>
<dbReference type="PANTHER" id="PTHR11802">
    <property type="entry name" value="SERINE PROTEASE FAMILY S10 SERINE CARBOXYPEPTIDASE"/>
    <property type="match status" value="1"/>
</dbReference>
<dbReference type="Proteomes" id="UP001215598">
    <property type="component" value="Unassembled WGS sequence"/>
</dbReference>
<dbReference type="PRINTS" id="PR00724">
    <property type="entry name" value="CRBOXYPTASEC"/>
</dbReference>
<evidence type="ECO:0000256" key="1">
    <source>
        <dbReference type="ARBA" id="ARBA00009431"/>
    </source>
</evidence>
<dbReference type="InterPro" id="IPR001563">
    <property type="entry name" value="Peptidase_S10"/>
</dbReference>
<dbReference type="GO" id="GO:0004185">
    <property type="term" value="F:serine-type carboxypeptidase activity"/>
    <property type="evidence" value="ECO:0007669"/>
    <property type="project" value="UniProtKB-UniRule"/>
</dbReference>
<dbReference type="PROSITE" id="PS00131">
    <property type="entry name" value="CARBOXYPEPT_SER_SER"/>
    <property type="match status" value="1"/>
</dbReference>
<evidence type="ECO:0000256" key="2">
    <source>
        <dbReference type="ARBA" id="ARBA00022645"/>
    </source>
</evidence>
<reference evidence="7" key="1">
    <citation type="submission" date="2023-03" db="EMBL/GenBank/DDBJ databases">
        <title>Massive genome expansion in bonnet fungi (Mycena s.s.) driven by repeated elements and novel gene families across ecological guilds.</title>
        <authorList>
            <consortium name="Lawrence Berkeley National Laboratory"/>
            <person name="Harder C.B."/>
            <person name="Miyauchi S."/>
            <person name="Viragh M."/>
            <person name="Kuo A."/>
            <person name="Thoen E."/>
            <person name="Andreopoulos B."/>
            <person name="Lu D."/>
            <person name="Skrede I."/>
            <person name="Drula E."/>
            <person name="Henrissat B."/>
            <person name="Morin E."/>
            <person name="Kohler A."/>
            <person name="Barry K."/>
            <person name="LaButti K."/>
            <person name="Morin E."/>
            <person name="Salamov A."/>
            <person name="Lipzen A."/>
            <person name="Mereny Z."/>
            <person name="Hegedus B."/>
            <person name="Baldrian P."/>
            <person name="Stursova M."/>
            <person name="Weitz H."/>
            <person name="Taylor A."/>
            <person name="Grigoriev I.V."/>
            <person name="Nagy L.G."/>
            <person name="Martin F."/>
            <person name="Kauserud H."/>
        </authorList>
    </citation>
    <scope>NUCLEOTIDE SEQUENCE</scope>
    <source>
        <strain evidence="7">CBHHK182m</strain>
    </source>
</reference>
<dbReference type="SUPFAM" id="SSF53474">
    <property type="entry name" value="alpha/beta-Hydrolases"/>
    <property type="match status" value="1"/>
</dbReference>
<keyword evidence="5" id="KW-0325">Glycoprotein</keyword>
<dbReference type="AlphaFoldDB" id="A0AAD7KF56"/>
<evidence type="ECO:0000256" key="4">
    <source>
        <dbReference type="ARBA" id="ARBA00022801"/>
    </source>
</evidence>
<dbReference type="EC" id="3.4.16.-" evidence="6"/>
<keyword evidence="4 6" id="KW-0378">Hydrolase</keyword>
<feature type="signal peptide" evidence="6">
    <location>
        <begin position="1"/>
        <end position="19"/>
    </location>
</feature>
<evidence type="ECO:0000256" key="5">
    <source>
        <dbReference type="ARBA" id="ARBA00023180"/>
    </source>
</evidence>
<accession>A0AAD7KF56</accession>
<protein>
    <recommendedName>
        <fullName evidence="6">Carboxypeptidase</fullName>
        <ecNumber evidence="6">3.4.16.-</ecNumber>
    </recommendedName>
</protein>
<evidence type="ECO:0000256" key="6">
    <source>
        <dbReference type="RuleBase" id="RU361156"/>
    </source>
</evidence>
<name>A0AAD7KF56_9AGAR</name>
<keyword evidence="3 6" id="KW-0645">Protease</keyword>
<comment type="similarity">
    <text evidence="1 6">Belongs to the peptidase S10 family.</text>
</comment>
<gene>
    <name evidence="7" type="ORF">B0H16DRAFT_1492010</name>
</gene>
<dbReference type="PANTHER" id="PTHR11802:SF452">
    <property type="entry name" value="CARBOXYPEPTIDASE"/>
    <property type="match status" value="1"/>
</dbReference>